<protein>
    <submittedName>
        <fullName evidence="2">Uncharacterized protein</fullName>
    </submittedName>
</protein>
<sequence length="39" mass="4362">MSSNPKSIDNTIDIDVSNVIDKGVLSQEAEDDDKRSYFD</sequence>
<evidence type="ECO:0000313" key="2">
    <source>
        <dbReference type="EMBL" id="CRF35372.1"/>
    </source>
</evidence>
<gene>
    <name evidence="2" type="ORF">BRSU_2614</name>
</gene>
<accession>A0A0G4KAE7</accession>
<proteinExistence type="predicted"/>
<feature type="region of interest" description="Disordered" evidence="1">
    <location>
        <begin position="19"/>
        <end position="39"/>
    </location>
</feature>
<evidence type="ECO:0000313" key="3">
    <source>
        <dbReference type="Proteomes" id="UP000043763"/>
    </source>
</evidence>
<reference evidence="3" key="1">
    <citation type="submission" date="2015-04" db="EMBL/GenBank/DDBJ databases">
        <authorList>
            <person name="Mushtaq Mamoona"/>
        </authorList>
    </citation>
    <scope>NUCLEOTIDE SEQUENCE [LARGE SCALE GENOMIC DNA]</scope>
    <source>
        <strain evidence="3">AN4859/03</strain>
    </source>
</reference>
<keyword evidence="3" id="KW-1185">Reference proteome</keyword>
<evidence type="ECO:0000256" key="1">
    <source>
        <dbReference type="SAM" id="MobiDB-lite"/>
    </source>
</evidence>
<dbReference type="AlphaFoldDB" id="A0A0G4KAE7"/>
<dbReference type="Proteomes" id="UP000043763">
    <property type="component" value="Unassembled WGS sequence"/>
</dbReference>
<dbReference type="EMBL" id="CVLB01000003">
    <property type="protein sequence ID" value="CRF35372.1"/>
    <property type="molecule type" value="Genomic_DNA"/>
</dbReference>
<organism evidence="2 3">
    <name type="scientific">Brachyspira suanatina</name>
    <dbReference type="NCBI Taxonomy" id="381802"/>
    <lineage>
        <taxon>Bacteria</taxon>
        <taxon>Pseudomonadati</taxon>
        <taxon>Spirochaetota</taxon>
        <taxon>Spirochaetia</taxon>
        <taxon>Brachyspirales</taxon>
        <taxon>Brachyspiraceae</taxon>
        <taxon>Brachyspira</taxon>
    </lineage>
</organism>
<name>A0A0G4KAE7_9SPIR</name>